<dbReference type="PANTHER" id="PTHR43716:SF1">
    <property type="entry name" value="D-2-HYDROXYGLUTARATE DEHYDROGENASE, MITOCHONDRIAL"/>
    <property type="match status" value="1"/>
</dbReference>
<dbReference type="InterPro" id="IPR016169">
    <property type="entry name" value="FAD-bd_PCMH_sub2"/>
</dbReference>
<organism evidence="6 7">
    <name type="scientific">Paucibacter sediminis</name>
    <dbReference type="NCBI Taxonomy" id="3019553"/>
    <lineage>
        <taxon>Bacteria</taxon>
        <taxon>Pseudomonadati</taxon>
        <taxon>Pseudomonadota</taxon>
        <taxon>Betaproteobacteria</taxon>
        <taxon>Burkholderiales</taxon>
        <taxon>Sphaerotilaceae</taxon>
        <taxon>Roseateles</taxon>
    </lineage>
</organism>
<dbReference type="AlphaFoldDB" id="A0AA95NMZ2"/>
<sequence length="465" mass="49869">MIEAFLREAARICGGAHVVAGAAIEPRYLEPARYAPGRAAALLRPASTAELAQLLPLAGRHGLRLVPQGAHTGLVRAATPEDAARDVLLATERLREVFELDPLDRTLRVSAGYRLAEINERLAPHGLMLPIDLSADPSVGGMLAHNTGGTRMLRYGDVRANTLALTVVLAEGQVLRLGRGLQKGNAALPLQQLFIGSSGSLGVIAEATFKLARCPRQQAVALVAPSSVAAVMPLYQRLMDELGSLVSACEGISRPAFEAALACGGGERARWFGGELPEYALLIELSSELPAEQLDLQALLQRWLEAEFGERVADAVLGADAACWALRHHISEGLRARGKVVGFDVALPRRHFMAFRAAGRAWLAEEFAPAELADFGHLGDGGMHFNLVWPKGAPPLDEARLRAGVYALVRRFEGSFSAEHGIGPQLQASYRQLSEAALLDWSGRLQRLFDPAARLGLTDWGPAAQ</sequence>
<evidence type="ECO:0000259" key="5">
    <source>
        <dbReference type="PROSITE" id="PS51387"/>
    </source>
</evidence>
<dbReference type="Proteomes" id="UP001177769">
    <property type="component" value="Chromosome"/>
</dbReference>
<name>A0AA95NMZ2_9BURK</name>
<dbReference type="KEGG" id="pais:PFX98_04545"/>
<keyword evidence="7" id="KW-1185">Reference proteome</keyword>
<dbReference type="InterPro" id="IPR036318">
    <property type="entry name" value="FAD-bd_PCMH-like_sf"/>
</dbReference>
<feature type="domain" description="FAD-binding PCMH-type" evidence="5">
    <location>
        <begin position="34"/>
        <end position="214"/>
    </location>
</feature>
<dbReference type="InterPro" id="IPR016167">
    <property type="entry name" value="FAD-bd_PCMH_sub1"/>
</dbReference>
<dbReference type="GO" id="GO:0071949">
    <property type="term" value="F:FAD binding"/>
    <property type="evidence" value="ECO:0007669"/>
    <property type="project" value="InterPro"/>
</dbReference>
<dbReference type="Gene3D" id="3.30.465.10">
    <property type="match status" value="1"/>
</dbReference>
<dbReference type="Gene3D" id="3.30.70.2740">
    <property type="match status" value="1"/>
</dbReference>
<protein>
    <submittedName>
        <fullName evidence="6">FAD-binding oxidoreductase</fullName>
    </submittedName>
</protein>
<dbReference type="InterPro" id="IPR051264">
    <property type="entry name" value="FAD-oxidored/transferase_4"/>
</dbReference>
<dbReference type="Pfam" id="PF02913">
    <property type="entry name" value="FAD-oxidase_C"/>
    <property type="match status" value="1"/>
</dbReference>
<dbReference type="RefSeq" id="WP_285233982.1">
    <property type="nucleotide sequence ID" value="NZ_CP116346.1"/>
</dbReference>
<dbReference type="SUPFAM" id="SSF55103">
    <property type="entry name" value="FAD-linked oxidases, C-terminal domain"/>
    <property type="match status" value="1"/>
</dbReference>
<dbReference type="EMBL" id="CP116346">
    <property type="protein sequence ID" value="WIT12881.1"/>
    <property type="molecule type" value="Genomic_DNA"/>
</dbReference>
<keyword evidence="3" id="KW-0274">FAD</keyword>
<dbReference type="Pfam" id="PF01565">
    <property type="entry name" value="FAD_binding_4"/>
    <property type="match status" value="1"/>
</dbReference>
<dbReference type="InterPro" id="IPR004113">
    <property type="entry name" value="FAD-bd_oxidored_4_C"/>
</dbReference>
<dbReference type="InterPro" id="IPR016166">
    <property type="entry name" value="FAD-bd_PCMH"/>
</dbReference>
<evidence type="ECO:0000256" key="3">
    <source>
        <dbReference type="ARBA" id="ARBA00022827"/>
    </source>
</evidence>
<dbReference type="PROSITE" id="PS51387">
    <property type="entry name" value="FAD_PCMH"/>
    <property type="match status" value="1"/>
</dbReference>
<reference evidence="6" key="1">
    <citation type="submission" date="2023-01" db="EMBL/GenBank/DDBJ databases">
        <title>Whole genome sequence of Paucibacter sp. S2-9 isolated from pond sediment.</title>
        <authorList>
            <person name="Jung J.Y."/>
        </authorList>
    </citation>
    <scope>NUCLEOTIDE SEQUENCE</scope>
    <source>
        <strain evidence="6">S2-9</strain>
    </source>
</reference>
<evidence type="ECO:0000256" key="2">
    <source>
        <dbReference type="ARBA" id="ARBA00022630"/>
    </source>
</evidence>
<evidence type="ECO:0000313" key="7">
    <source>
        <dbReference type="Proteomes" id="UP001177769"/>
    </source>
</evidence>
<dbReference type="PANTHER" id="PTHR43716">
    <property type="entry name" value="D-2-HYDROXYGLUTARATE DEHYDROGENASE, MITOCHONDRIAL"/>
    <property type="match status" value="1"/>
</dbReference>
<dbReference type="InterPro" id="IPR016164">
    <property type="entry name" value="FAD-linked_Oxase-like_C"/>
</dbReference>
<dbReference type="GO" id="GO:0016491">
    <property type="term" value="F:oxidoreductase activity"/>
    <property type="evidence" value="ECO:0007669"/>
    <property type="project" value="UniProtKB-KW"/>
</dbReference>
<keyword evidence="4" id="KW-0560">Oxidoreductase</keyword>
<dbReference type="Gene3D" id="3.30.43.10">
    <property type="entry name" value="Uridine Diphospho-n-acetylenolpyruvylglucosamine Reductase, domain 2"/>
    <property type="match status" value="1"/>
</dbReference>
<comment type="cofactor">
    <cofactor evidence="1">
        <name>FAD</name>
        <dbReference type="ChEBI" id="CHEBI:57692"/>
    </cofactor>
</comment>
<evidence type="ECO:0000256" key="4">
    <source>
        <dbReference type="ARBA" id="ARBA00023002"/>
    </source>
</evidence>
<gene>
    <name evidence="6" type="ORF">PFX98_04545</name>
</gene>
<accession>A0AA95NMZ2</accession>
<dbReference type="GO" id="GO:0022904">
    <property type="term" value="P:respiratory electron transport chain"/>
    <property type="evidence" value="ECO:0007669"/>
    <property type="project" value="TreeGrafter"/>
</dbReference>
<evidence type="ECO:0000256" key="1">
    <source>
        <dbReference type="ARBA" id="ARBA00001974"/>
    </source>
</evidence>
<keyword evidence="2" id="KW-0285">Flavoprotein</keyword>
<evidence type="ECO:0000313" key="6">
    <source>
        <dbReference type="EMBL" id="WIT12881.1"/>
    </source>
</evidence>
<dbReference type="InterPro" id="IPR006094">
    <property type="entry name" value="Oxid_FAD_bind_N"/>
</dbReference>
<proteinExistence type="predicted"/>
<dbReference type="Gene3D" id="3.30.70.2190">
    <property type="match status" value="1"/>
</dbReference>
<dbReference type="SUPFAM" id="SSF56176">
    <property type="entry name" value="FAD-binding/transporter-associated domain-like"/>
    <property type="match status" value="1"/>
</dbReference>